<evidence type="ECO:0000313" key="1">
    <source>
        <dbReference type="EMBL" id="SAL53843.1"/>
    </source>
</evidence>
<keyword evidence="2" id="KW-1185">Reference proteome</keyword>
<dbReference type="EMBL" id="FCNW02000029">
    <property type="protein sequence ID" value="SAL53843.1"/>
    <property type="molecule type" value="Genomic_DNA"/>
</dbReference>
<dbReference type="Proteomes" id="UP000054977">
    <property type="component" value="Unassembled WGS sequence"/>
</dbReference>
<reference evidence="1" key="1">
    <citation type="submission" date="2016-01" db="EMBL/GenBank/DDBJ databases">
        <authorList>
            <person name="Peeters C."/>
        </authorList>
    </citation>
    <scope>NUCLEOTIDE SEQUENCE [LARGE SCALE GENOMIC DNA]</scope>
    <source>
        <strain evidence="1">LMG 22934</strain>
    </source>
</reference>
<organism evidence="1 2">
    <name type="scientific">Caballeronia humi</name>
    <dbReference type="NCBI Taxonomy" id="326474"/>
    <lineage>
        <taxon>Bacteria</taxon>
        <taxon>Pseudomonadati</taxon>
        <taxon>Pseudomonadota</taxon>
        <taxon>Betaproteobacteria</taxon>
        <taxon>Burkholderiales</taxon>
        <taxon>Burkholderiaceae</taxon>
        <taxon>Caballeronia</taxon>
    </lineage>
</organism>
<gene>
    <name evidence="1" type="ORF">AWB65_04528</name>
</gene>
<protein>
    <submittedName>
        <fullName evidence="1">Uncharacterized protein</fullName>
    </submittedName>
</protein>
<proteinExistence type="predicted"/>
<evidence type="ECO:0000313" key="2">
    <source>
        <dbReference type="Proteomes" id="UP000054977"/>
    </source>
</evidence>
<dbReference type="STRING" id="326474.AWB65_04528"/>
<dbReference type="AlphaFoldDB" id="A0A158IBU0"/>
<name>A0A158IBU0_9BURK</name>
<comment type="caution">
    <text evidence="1">The sequence shown here is derived from an EMBL/GenBank/DDBJ whole genome shotgun (WGS) entry which is preliminary data.</text>
</comment>
<accession>A0A158IBU0</accession>
<sequence length="44" mass="5035">MIDTRRLVWEHNAESWSVIVDGKRLANDRSLKSAIDAAYSMTRA</sequence>